<reference evidence="2" key="1">
    <citation type="submission" date="2015-10" db="EMBL/GenBank/DDBJ databases">
        <authorList>
            <person name="Gilbert D.G."/>
        </authorList>
    </citation>
    <scope>NUCLEOTIDE SEQUENCE</scope>
    <source>
        <strain evidence="2">Phyl III-seqv23</strain>
    </source>
</reference>
<dbReference type="EMBL" id="CP085043">
    <property type="protein sequence ID" value="UZF15506.1"/>
    <property type="molecule type" value="Genomic_DNA"/>
</dbReference>
<accession>A0A0S4WPZ5</accession>
<gene>
    <name evidence="3" type="ORF">LH706_03360</name>
    <name evidence="2" type="ORF">RUN215_v1_160003</name>
</gene>
<keyword evidence="1" id="KW-0472">Membrane</keyword>
<evidence type="ECO:0000313" key="3">
    <source>
        <dbReference type="EMBL" id="UZF15506.1"/>
    </source>
</evidence>
<dbReference type="AlphaFoldDB" id="A0A0S4WPZ5"/>
<evidence type="ECO:0000256" key="1">
    <source>
        <dbReference type="SAM" id="Phobius"/>
    </source>
</evidence>
<protein>
    <recommendedName>
        <fullName evidence="4">DUF4760 domain-containing protein</fullName>
    </recommendedName>
</protein>
<feature type="transmembrane region" description="Helical" evidence="1">
    <location>
        <begin position="30"/>
        <end position="50"/>
    </location>
</feature>
<reference evidence="3" key="2">
    <citation type="submission" date="2021-10" db="EMBL/GenBank/DDBJ databases">
        <title>Complete genome sequences of five Ralstonia solancearum strains isolated from sunflower.</title>
        <authorList>
            <person name="She X."/>
            <person name="He Z."/>
        </authorList>
    </citation>
    <scope>NUCLEOTIDE SEQUENCE</scope>
    <source>
        <strain evidence="3">RS638</strain>
    </source>
</reference>
<dbReference type="EMBL" id="LN899820">
    <property type="protein sequence ID" value="CUV53634.1"/>
    <property type="molecule type" value="Genomic_DNA"/>
</dbReference>
<keyword evidence="1" id="KW-0812">Transmembrane</keyword>
<evidence type="ECO:0000313" key="2">
    <source>
        <dbReference type="EMBL" id="CUV53634.1"/>
    </source>
</evidence>
<keyword evidence="1" id="KW-1133">Transmembrane helix</keyword>
<sequence length="180" mass="20792">MQKRIVAPGIAAVLLGLILYALIGRGADEGWRFVFALLTLVLGFLAWAVSDDQRTVARAKLRLDLFERRYAIFEVTWDYLSRCTEHKVPPRNAELAVKFANSIPQAAFLFGRELETYLNTIRDNAITLWLIQERTAANCNILPPDDIERHTELQKWFFEEARQGAKTIFGRYLSFENWRA</sequence>
<organism evidence="2">
    <name type="scientific">Ralstonia solanacearum</name>
    <name type="common">Pseudomonas solanacearum</name>
    <dbReference type="NCBI Taxonomy" id="305"/>
    <lineage>
        <taxon>Bacteria</taxon>
        <taxon>Pseudomonadati</taxon>
        <taxon>Pseudomonadota</taxon>
        <taxon>Betaproteobacteria</taxon>
        <taxon>Burkholderiales</taxon>
        <taxon>Burkholderiaceae</taxon>
        <taxon>Ralstonia</taxon>
        <taxon>Ralstonia solanacearum species complex</taxon>
    </lineage>
</organism>
<evidence type="ECO:0008006" key="4">
    <source>
        <dbReference type="Google" id="ProtNLM"/>
    </source>
</evidence>
<proteinExistence type="predicted"/>
<name>A0A0S4WPZ5_RALSL</name>
<feature type="transmembrane region" description="Helical" evidence="1">
    <location>
        <begin position="5"/>
        <end position="24"/>
    </location>
</feature>